<feature type="domain" description="Glycosyltransferase subfamily 4-like N-terminal" evidence="1">
    <location>
        <begin position="59"/>
        <end position="214"/>
    </location>
</feature>
<organism evidence="2">
    <name type="scientific">Candidatus Moduliflexus flocculans</name>
    <dbReference type="NCBI Taxonomy" id="1499966"/>
    <lineage>
        <taxon>Bacteria</taxon>
        <taxon>Candidatus Moduliflexota</taxon>
        <taxon>Candidatus Moduliflexia</taxon>
        <taxon>Candidatus Moduliflexales</taxon>
        <taxon>Candidatus Moduliflexaceae</taxon>
    </lineage>
</organism>
<sequence>MNILFITEKFPYPLDSGGRIRTFHILKGLSQEHRITLITTIEQETQRQYLPDLQKICRDVTVITVKNETSVQLGKKILRNILSPIPIVVERHYQPEVAATVSRLLQSGDSSFDVVHFDHLDASIYANCLPPGMLTVLDEHNIVSNQIMTSAEVERNLLKRLYMQFQAQKTLRYEPDVCRKMTCCFVCSDTDKGYLMNIAKEAHVVTIPNGVDVEYFSDASWRRQASIKLPPAPQAMIFVGTLDYGPGATATRYFCHRILPLIHAQIPEATFLAVGQNPPQYLRDLANQDARILVTGRVDDIRPYVDRAKVFVVPLRSGSGTRLKILDAMAMSIPVVSTTIGAEGLNIRSGENILIADTPEDFSAAVLKLLQDDSFAASIKQNAFRFVRETYSWNTIWRDLLHAYQELKTRT</sequence>
<dbReference type="AlphaFoldDB" id="A0A081BM03"/>
<dbReference type="SUPFAM" id="SSF53756">
    <property type="entry name" value="UDP-Glycosyltransferase/glycogen phosphorylase"/>
    <property type="match status" value="1"/>
</dbReference>
<dbReference type="Pfam" id="PF13439">
    <property type="entry name" value="Glyco_transf_4"/>
    <property type="match status" value="1"/>
</dbReference>
<dbReference type="STRING" id="1499966.U14_02663"/>
<dbReference type="CDD" id="cd03801">
    <property type="entry name" value="GT4_PimA-like"/>
    <property type="match status" value="1"/>
</dbReference>
<proteinExistence type="predicted"/>
<dbReference type="PANTHER" id="PTHR12526">
    <property type="entry name" value="GLYCOSYLTRANSFERASE"/>
    <property type="match status" value="1"/>
</dbReference>
<dbReference type="Pfam" id="PF13692">
    <property type="entry name" value="Glyco_trans_1_4"/>
    <property type="match status" value="1"/>
</dbReference>
<evidence type="ECO:0000313" key="3">
    <source>
        <dbReference type="Proteomes" id="UP000030700"/>
    </source>
</evidence>
<reference evidence="2" key="1">
    <citation type="journal article" date="2015" name="PeerJ">
        <title>First genomic representation of candidate bacterial phylum KSB3 points to enhanced environmental sensing as a trigger of wastewater bulking.</title>
        <authorList>
            <person name="Sekiguchi Y."/>
            <person name="Ohashi A."/>
            <person name="Parks D.H."/>
            <person name="Yamauchi T."/>
            <person name="Tyson G.W."/>
            <person name="Hugenholtz P."/>
        </authorList>
    </citation>
    <scope>NUCLEOTIDE SEQUENCE [LARGE SCALE GENOMIC DNA]</scope>
</reference>
<accession>A0A081BM03</accession>
<dbReference type="GO" id="GO:0016757">
    <property type="term" value="F:glycosyltransferase activity"/>
    <property type="evidence" value="ECO:0007669"/>
    <property type="project" value="TreeGrafter"/>
</dbReference>
<dbReference type="Proteomes" id="UP000030700">
    <property type="component" value="Unassembled WGS sequence"/>
</dbReference>
<evidence type="ECO:0000313" key="2">
    <source>
        <dbReference type="EMBL" id="GAK51419.1"/>
    </source>
</evidence>
<name>A0A081BM03_9BACT</name>
<keyword evidence="3" id="KW-1185">Reference proteome</keyword>
<dbReference type="Gene3D" id="3.40.50.2000">
    <property type="entry name" value="Glycogen Phosphorylase B"/>
    <property type="match status" value="2"/>
</dbReference>
<evidence type="ECO:0000259" key="1">
    <source>
        <dbReference type="Pfam" id="PF13439"/>
    </source>
</evidence>
<gene>
    <name evidence="2" type="ORF">U14_02663</name>
</gene>
<dbReference type="PANTHER" id="PTHR12526:SF600">
    <property type="entry name" value="GLYCOSYL TRANSFERASE GROUP 1"/>
    <property type="match status" value="1"/>
</dbReference>
<dbReference type="InterPro" id="IPR028098">
    <property type="entry name" value="Glyco_trans_4-like_N"/>
</dbReference>
<keyword evidence="2" id="KW-0808">Transferase</keyword>
<protein>
    <submittedName>
        <fullName evidence="2">Glycosyl transferase, group 1</fullName>
    </submittedName>
</protein>
<dbReference type="EMBL" id="DF820457">
    <property type="protein sequence ID" value="GAK51419.1"/>
    <property type="molecule type" value="Genomic_DNA"/>
</dbReference>
<dbReference type="HOGENOM" id="CLU_028014_0_1_0"/>